<name>A0AAW2ZB97_9EUKA</name>
<organism evidence="1 2">
    <name type="scientific">Acrasis kona</name>
    <dbReference type="NCBI Taxonomy" id="1008807"/>
    <lineage>
        <taxon>Eukaryota</taxon>
        <taxon>Discoba</taxon>
        <taxon>Heterolobosea</taxon>
        <taxon>Tetramitia</taxon>
        <taxon>Eutetramitia</taxon>
        <taxon>Acrasidae</taxon>
        <taxon>Acrasis</taxon>
    </lineage>
</organism>
<dbReference type="AlphaFoldDB" id="A0AAW2ZB97"/>
<keyword evidence="2" id="KW-1185">Reference proteome</keyword>
<proteinExistence type="predicted"/>
<sequence>MNTTNELNIQNIICQRRSGEDKEYLVQFNGNHEASWVKALDLRSHSNFDRALLECKSDAIQVRSKTMDFDSMDMKF</sequence>
<dbReference type="Gene3D" id="2.40.50.40">
    <property type="match status" value="1"/>
</dbReference>
<reference evidence="1 2" key="1">
    <citation type="submission" date="2024-03" db="EMBL/GenBank/DDBJ databases">
        <title>The Acrasis kona genome and developmental transcriptomes reveal deep origins of eukaryotic multicellular pathways.</title>
        <authorList>
            <person name="Sheikh S."/>
            <person name="Fu C.-J."/>
            <person name="Brown M.W."/>
            <person name="Baldauf S.L."/>
        </authorList>
    </citation>
    <scope>NUCLEOTIDE SEQUENCE [LARGE SCALE GENOMIC DNA]</scope>
    <source>
        <strain evidence="1 2">ATCC MYA-3509</strain>
    </source>
</reference>
<accession>A0AAW2ZB97</accession>
<dbReference type="EMBL" id="JAOPGA020001261">
    <property type="protein sequence ID" value="KAL0486730.1"/>
    <property type="molecule type" value="Genomic_DNA"/>
</dbReference>
<dbReference type="InterPro" id="IPR016197">
    <property type="entry name" value="Chromo-like_dom_sf"/>
</dbReference>
<evidence type="ECO:0000313" key="2">
    <source>
        <dbReference type="Proteomes" id="UP001431209"/>
    </source>
</evidence>
<dbReference type="SUPFAM" id="SSF54160">
    <property type="entry name" value="Chromo domain-like"/>
    <property type="match status" value="1"/>
</dbReference>
<gene>
    <name evidence="1" type="ORF">AKO1_001580</name>
</gene>
<comment type="caution">
    <text evidence="1">The sequence shown here is derived from an EMBL/GenBank/DDBJ whole genome shotgun (WGS) entry which is preliminary data.</text>
</comment>
<evidence type="ECO:0000313" key="1">
    <source>
        <dbReference type="EMBL" id="KAL0486730.1"/>
    </source>
</evidence>
<dbReference type="Proteomes" id="UP001431209">
    <property type="component" value="Unassembled WGS sequence"/>
</dbReference>
<protein>
    <submittedName>
        <fullName evidence="1">Uncharacterized protein</fullName>
    </submittedName>
</protein>